<dbReference type="InParanoid" id="E4ZGF9"/>
<protein>
    <submittedName>
        <fullName evidence="1">Uncharacterized protein</fullName>
    </submittedName>
</protein>
<evidence type="ECO:0000313" key="2">
    <source>
        <dbReference type="Proteomes" id="UP000002668"/>
    </source>
</evidence>
<gene>
    <name evidence="1" type="ORF">LEMA_P065050.1</name>
</gene>
<dbReference type="VEuPathDB" id="FungiDB:LEMA_P065050.1"/>
<reference evidence="2" key="1">
    <citation type="journal article" date="2011" name="Nat. Commun.">
        <title>Effector diversification within compartments of the Leptosphaeria maculans genome affected by Repeat-Induced Point mutations.</title>
        <authorList>
            <person name="Rouxel T."/>
            <person name="Grandaubert J."/>
            <person name="Hane J.K."/>
            <person name="Hoede C."/>
            <person name="van de Wouw A.P."/>
            <person name="Couloux A."/>
            <person name="Dominguez V."/>
            <person name="Anthouard V."/>
            <person name="Bally P."/>
            <person name="Bourras S."/>
            <person name="Cozijnsen A.J."/>
            <person name="Ciuffetti L.M."/>
            <person name="Degrave A."/>
            <person name="Dilmaghani A."/>
            <person name="Duret L."/>
            <person name="Fudal I."/>
            <person name="Goodwin S.B."/>
            <person name="Gout L."/>
            <person name="Glaser N."/>
            <person name="Linglin J."/>
            <person name="Kema G.H.J."/>
            <person name="Lapalu N."/>
            <person name="Lawrence C.B."/>
            <person name="May K."/>
            <person name="Meyer M."/>
            <person name="Ollivier B."/>
            <person name="Poulain J."/>
            <person name="Schoch C.L."/>
            <person name="Simon A."/>
            <person name="Spatafora J.W."/>
            <person name="Stachowiak A."/>
            <person name="Turgeon B.G."/>
            <person name="Tyler B.M."/>
            <person name="Vincent D."/>
            <person name="Weissenbach J."/>
            <person name="Amselem J."/>
            <person name="Quesneville H."/>
            <person name="Oliver R.P."/>
            <person name="Wincker P."/>
            <person name="Balesdent M.-H."/>
            <person name="Howlett B.J."/>
        </authorList>
    </citation>
    <scope>NUCLEOTIDE SEQUENCE [LARGE SCALE GENOMIC DNA]</scope>
    <source>
        <strain evidence="2">JN3 / isolate v23.1.3 / race Av1-4-5-6-7-8</strain>
    </source>
</reference>
<keyword evidence="2" id="KW-1185">Reference proteome</keyword>
<evidence type="ECO:0000313" key="1">
    <source>
        <dbReference type="EMBL" id="CBX90379.1"/>
    </source>
</evidence>
<dbReference type="AlphaFoldDB" id="E4ZGF9"/>
<dbReference type="HOGENOM" id="CLU_2671501_0_0_1"/>
<accession>E4ZGF9</accession>
<organism evidence="1 2">
    <name type="scientific">Leptosphaeria maculans (strain JN3 / isolate v23.1.3 / race Av1-4-5-6-7-8)</name>
    <name type="common">Blackleg fungus</name>
    <name type="synonym">Phoma lingam</name>
    <dbReference type="NCBI Taxonomy" id="985895"/>
    <lineage>
        <taxon>Eukaryota</taxon>
        <taxon>Fungi</taxon>
        <taxon>Dikarya</taxon>
        <taxon>Ascomycota</taxon>
        <taxon>Pezizomycotina</taxon>
        <taxon>Dothideomycetes</taxon>
        <taxon>Pleosporomycetidae</taxon>
        <taxon>Pleosporales</taxon>
        <taxon>Pleosporineae</taxon>
        <taxon>Leptosphaeriaceae</taxon>
        <taxon>Plenodomus</taxon>
        <taxon>Plenodomus lingam/Leptosphaeria maculans species complex</taxon>
    </lineage>
</organism>
<dbReference type="EMBL" id="FP929064">
    <property type="protein sequence ID" value="CBX90379.1"/>
    <property type="molecule type" value="Genomic_DNA"/>
</dbReference>
<name>E4ZGF9_LEPMJ</name>
<dbReference type="Proteomes" id="UP000002668">
    <property type="component" value="Genome"/>
</dbReference>
<proteinExistence type="predicted"/>
<sequence>MDRMEYYLCIQLSANESPQETQRVIVSVSSEEGSETGASGRGLPVGLAMSTIDLGFFFALGDQGDTYTISIFSQS</sequence>